<feature type="region of interest" description="Disordered" evidence="1">
    <location>
        <begin position="81"/>
        <end position="106"/>
    </location>
</feature>
<accession>A0A1E1WIN1</accession>
<evidence type="ECO:0000313" key="2">
    <source>
        <dbReference type="EMBL" id="JAT86808.1"/>
    </source>
</evidence>
<evidence type="ECO:0000256" key="1">
    <source>
        <dbReference type="SAM" id="MobiDB-lite"/>
    </source>
</evidence>
<name>A0A1E1WIN1_PECGO</name>
<dbReference type="AlphaFoldDB" id="A0A1E1WIN1"/>
<feature type="non-terminal residue" evidence="2">
    <location>
        <position position="1"/>
    </location>
</feature>
<organism evidence="2">
    <name type="scientific">Pectinophora gossypiella</name>
    <name type="common">Cotton pink bollworm</name>
    <name type="synonym">Depressaria gossypiella</name>
    <dbReference type="NCBI Taxonomy" id="13191"/>
    <lineage>
        <taxon>Eukaryota</taxon>
        <taxon>Metazoa</taxon>
        <taxon>Ecdysozoa</taxon>
        <taxon>Arthropoda</taxon>
        <taxon>Hexapoda</taxon>
        <taxon>Insecta</taxon>
        <taxon>Pterygota</taxon>
        <taxon>Neoptera</taxon>
        <taxon>Endopterygota</taxon>
        <taxon>Lepidoptera</taxon>
        <taxon>Glossata</taxon>
        <taxon>Ditrysia</taxon>
        <taxon>Gelechioidea</taxon>
        <taxon>Gelechiidae</taxon>
        <taxon>Apatetrinae</taxon>
        <taxon>Pectinophora</taxon>
    </lineage>
</organism>
<reference evidence="2" key="1">
    <citation type="submission" date="2015-09" db="EMBL/GenBank/DDBJ databases">
        <title>De novo assembly of Pectinophora gossypiella (Pink Bollworm) gut transcriptome.</title>
        <authorList>
            <person name="Tassone E.E."/>
        </authorList>
    </citation>
    <scope>NUCLEOTIDE SEQUENCE</scope>
</reference>
<feature type="non-terminal residue" evidence="2">
    <location>
        <position position="106"/>
    </location>
</feature>
<dbReference type="EMBL" id="GDQN01004246">
    <property type="protein sequence ID" value="JAT86808.1"/>
    <property type="molecule type" value="Transcribed_RNA"/>
</dbReference>
<gene>
    <name evidence="2" type="ORF">g.17967</name>
</gene>
<proteinExistence type="predicted"/>
<feature type="compositionally biased region" description="Low complexity" evidence="1">
    <location>
        <begin position="91"/>
        <end position="106"/>
    </location>
</feature>
<sequence>RAAPRAGSAPSLRDKTLLVKHVQYDRCAIIALPPPRVCYDIVFKASPGSNSKELREFNPRRWASETLPKSWRCSESVVSVATGRSERSRRSVSSGSSGSSRSGREA</sequence>
<protein>
    <submittedName>
        <fullName evidence="2">Uncharacterized protein</fullName>
    </submittedName>
</protein>